<feature type="transmembrane region" description="Helical" evidence="5">
    <location>
        <begin position="31"/>
        <end position="52"/>
    </location>
</feature>
<organism evidence="6 7">
    <name type="scientific">Celeribacter arenosi</name>
    <dbReference type="NCBI Taxonomy" id="792649"/>
    <lineage>
        <taxon>Bacteria</taxon>
        <taxon>Pseudomonadati</taxon>
        <taxon>Pseudomonadota</taxon>
        <taxon>Alphaproteobacteria</taxon>
        <taxon>Rhodobacterales</taxon>
        <taxon>Roseobacteraceae</taxon>
        <taxon>Celeribacter</taxon>
    </lineage>
</organism>
<dbReference type="InterPro" id="IPR003825">
    <property type="entry name" value="Colicin-V_CvpA"/>
</dbReference>
<dbReference type="RefSeq" id="WP_344847139.1">
    <property type="nucleotide sequence ID" value="NZ_BAABDF010000007.1"/>
</dbReference>
<name>A0ABP7KAY3_9RHOB</name>
<evidence type="ECO:0000256" key="1">
    <source>
        <dbReference type="ARBA" id="ARBA00004141"/>
    </source>
</evidence>
<evidence type="ECO:0000313" key="7">
    <source>
        <dbReference type="Proteomes" id="UP001399917"/>
    </source>
</evidence>
<keyword evidence="2 5" id="KW-0812">Transmembrane</keyword>
<accession>A0ABP7KAY3</accession>
<proteinExistence type="predicted"/>
<reference evidence="7" key="1">
    <citation type="journal article" date="2019" name="Int. J. Syst. Evol. Microbiol.">
        <title>The Global Catalogue of Microorganisms (GCM) 10K type strain sequencing project: providing services to taxonomists for standard genome sequencing and annotation.</title>
        <authorList>
            <consortium name="The Broad Institute Genomics Platform"/>
            <consortium name="The Broad Institute Genome Sequencing Center for Infectious Disease"/>
            <person name="Wu L."/>
            <person name="Ma J."/>
        </authorList>
    </citation>
    <scope>NUCLEOTIDE SEQUENCE [LARGE SCALE GENOMIC DNA]</scope>
    <source>
        <strain evidence="7">JCM 17190</strain>
    </source>
</reference>
<dbReference type="PANTHER" id="PTHR36926:SF1">
    <property type="entry name" value="COLICIN V PRODUCTION PROTEIN"/>
    <property type="match status" value="1"/>
</dbReference>
<evidence type="ECO:0000256" key="3">
    <source>
        <dbReference type="ARBA" id="ARBA00022989"/>
    </source>
</evidence>
<evidence type="ECO:0000256" key="4">
    <source>
        <dbReference type="ARBA" id="ARBA00023136"/>
    </source>
</evidence>
<comment type="subcellular location">
    <subcellularLocation>
        <location evidence="1">Membrane</location>
        <topology evidence="1">Multi-pass membrane protein</topology>
    </subcellularLocation>
</comment>
<sequence>MEGFTIIDGIVALVIIVSALLAYSRGFVREVMAIAGWVVAAILGYMFAPKAVPLVKEVPFLGDYIAESCELSVITAFFAVFALALIVVSIFTPLFSSAVQRSALGGIDQGLGFLFGVFRGIILVAIALVVEDRISTGDRMAILENSRTVKVFDRSQQRIDESLPDDAPGWITQRYESLVSTCTE</sequence>
<dbReference type="InterPro" id="IPR052719">
    <property type="entry name" value="CvpA-like"/>
</dbReference>
<feature type="transmembrane region" description="Helical" evidence="5">
    <location>
        <begin position="6"/>
        <end position="24"/>
    </location>
</feature>
<dbReference type="PANTHER" id="PTHR36926">
    <property type="entry name" value="COLICIN V PRODUCTION PROTEIN"/>
    <property type="match status" value="1"/>
</dbReference>
<feature type="transmembrane region" description="Helical" evidence="5">
    <location>
        <begin position="72"/>
        <end position="99"/>
    </location>
</feature>
<keyword evidence="4 5" id="KW-0472">Membrane</keyword>
<evidence type="ECO:0000313" key="6">
    <source>
        <dbReference type="EMBL" id="GAA3871358.1"/>
    </source>
</evidence>
<evidence type="ECO:0000256" key="2">
    <source>
        <dbReference type="ARBA" id="ARBA00022692"/>
    </source>
</evidence>
<dbReference type="Pfam" id="PF02674">
    <property type="entry name" value="Colicin_V"/>
    <property type="match status" value="1"/>
</dbReference>
<keyword evidence="7" id="KW-1185">Reference proteome</keyword>
<protein>
    <submittedName>
        <fullName evidence="6">CvpA family protein</fullName>
    </submittedName>
</protein>
<keyword evidence="3 5" id="KW-1133">Transmembrane helix</keyword>
<evidence type="ECO:0000256" key="5">
    <source>
        <dbReference type="SAM" id="Phobius"/>
    </source>
</evidence>
<feature type="transmembrane region" description="Helical" evidence="5">
    <location>
        <begin position="111"/>
        <end position="130"/>
    </location>
</feature>
<comment type="caution">
    <text evidence="6">The sequence shown here is derived from an EMBL/GenBank/DDBJ whole genome shotgun (WGS) entry which is preliminary data.</text>
</comment>
<dbReference type="Proteomes" id="UP001399917">
    <property type="component" value="Unassembled WGS sequence"/>
</dbReference>
<dbReference type="EMBL" id="BAABDF010000007">
    <property type="protein sequence ID" value="GAA3871358.1"/>
    <property type="molecule type" value="Genomic_DNA"/>
</dbReference>
<gene>
    <name evidence="6" type="ORF">GCM10022404_21570</name>
</gene>